<dbReference type="InterPro" id="IPR050445">
    <property type="entry name" value="Bact_polysacc_biosynth/exp"/>
</dbReference>
<evidence type="ECO:0000313" key="14">
    <source>
        <dbReference type="EMBL" id="QIM47006.1"/>
    </source>
</evidence>
<evidence type="ECO:0000256" key="12">
    <source>
        <dbReference type="SAM" id="Phobius"/>
    </source>
</evidence>
<gene>
    <name evidence="14" type="ORF">GPZ88_08160</name>
</gene>
<keyword evidence="6 12" id="KW-0812">Transmembrane</keyword>
<evidence type="ECO:0000256" key="5">
    <source>
        <dbReference type="ARBA" id="ARBA00022475"/>
    </source>
</evidence>
<dbReference type="Pfam" id="PF02706">
    <property type="entry name" value="Wzz"/>
    <property type="match status" value="1"/>
</dbReference>
<feature type="transmembrane region" description="Helical" evidence="12">
    <location>
        <begin position="25"/>
        <end position="46"/>
    </location>
</feature>
<comment type="subcellular location">
    <subcellularLocation>
        <location evidence="1">Cell membrane</location>
        <topology evidence="1">Multi-pass membrane protein</topology>
    </subcellularLocation>
</comment>
<evidence type="ECO:0000256" key="10">
    <source>
        <dbReference type="ARBA" id="ARBA00023169"/>
    </source>
</evidence>
<evidence type="ECO:0000256" key="3">
    <source>
        <dbReference type="ARBA" id="ARBA00006683"/>
    </source>
</evidence>
<proteinExistence type="inferred from homology"/>
<dbReference type="RefSeq" id="WP_074639178.1">
    <property type="nucleotide sequence ID" value="NZ_CP046919.1"/>
</dbReference>
<dbReference type="GO" id="GO:0004713">
    <property type="term" value="F:protein tyrosine kinase activity"/>
    <property type="evidence" value="ECO:0007669"/>
    <property type="project" value="TreeGrafter"/>
</dbReference>
<evidence type="ECO:0000259" key="13">
    <source>
        <dbReference type="Pfam" id="PF02706"/>
    </source>
</evidence>
<feature type="domain" description="Polysaccharide chain length determinant N-terminal" evidence="13">
    <location>
        <begin position="10"/>
        <end position="99"/>
    </location>
</feature>
<comment type="similarity">
    <text evidence="3">Belongs to the CpsC/CapA family.</text>
</comment>
<protein>
    <recommendedName>
        <fullName evidence="4">Capsular polysaccharide biosynthesis protein CpsC</fullName>
    </recommendedName>
</protein>
<dbReference type="UniPathway" id="UPA00934"/>
<keyword evidence="5" id="KW-1003">Cell membrane</keyword>
<dbReference type="GO" id="GO:0045227">
    <property type="term" value="P:capsule polysaccharide biosynthetic process"/>
    <property type="evidence" value="ECO:0007669"/>
    <property type="project" value="UniProtKB-UniPathway"/>
</dbReference>
<dbReference type="InterPro" id="IPR003856">
    <property type="entry name" value="LPS_length_determ_N"/>
</dbReference>
<evidence type="ECO:0000313" key="15">
    <source>
        <dbReference type="Proteomes" id="UP000503166"/>
    </source>
</evidence>
<dbReference type="PANTHER" id="PTHR32309">
    <property type="entry name" value="TYROSINE-PROTEIN KINASE"/>
    <property type="match status" value="1"/>
</dbReference>
<keyword evidence="9 12" id="KW-0472">Membrane</keyword>
<evidence type="ECO:0000256" key="9">
    <source>
        <dbReference type="ARBA" id="ARBA00023136"/>
    </source>
</evidence>
<comment type="function">
    <text evidence="11">Required for CpsD phosphorylation. Involved in the regulation of capsular polysaccharide biosynthesis. May be part of a complex that directs the coordinated polymerization and export to the cell surface of the capsular polysaccharide.</text>
</comment>
<evidence type="ECO:0000256" key="2">
    <source>
        <dbReference type="ARBA" id="ARBA00005132"/>
    </source>
</evidence>
<keyword evidence="10" id="KW-0270">Exopolysaccharide synthesis</keyword>
<comment type="pathway">
    <text evidence="2">Capsule biogenesis; capsule polysaccharide biosynthesis.</text>
</comment>
<keyword evidence="7" id="KW-0972">Capsule biogenesis/degradation</keyword>
<dbReference type="PANTHER" id="PTHR32309:SF13">
    <property type="entry name" value="FERRIC ENTEROBACTIN TRANSPORT PROTEIN FEPE"/>
    <property type="match status" value="1"/>
</dbReference>
<evidence type="ECO:0000256" key="8">
    <source>
        <dbReference type="ARBA" id="ARBA00022989"/>
    </source>
</evidence>
<dbReference type="Proteomes" id="UP000503166">
    <property type="component" value="Chromosome"/>
</dbReference>
<dbReference type="GO" id="GO:0005886">
    <property type="term" value="C:plasma membrane"/>
    <property type="evidence" value="ECO:0007669"/>
    <property type="project" value="UniProtKB-SubCell"/>
</dbReference>
<evidence type="ECO:0000256" key="6">
    <source>
        <dbReference type="ARBA" id="ARBA00022692"/>
    </source>
</evidence>
<reference evidence="14 15" key="1">
    <citation type="submission" date="2019-12" db="EMBL/GenBank/DDBJ databases">
        <title>Complete genome sequence of Streptococcus sp. CNU G2 isolated frome Bos taurus coreanae.</title>
        <authorList>
            <person name="Park S.Y."/>
            <person name="Kim J.H."/>
            <person name="Seo S.W."/>
        </authorList>
    </citation>
    <scope>NUCLEOTIDE SEQUENCE [LARGE SCALE GENOMIC DNA]</scope>
    <source>
        <strain evidence="14 15">CNU G2</strain>
    </source>
</reference>
<organism evidence="14 15">
    <name type="scientific">Streptococcus ruminicola</name>
    <dbReference type="NCBI Taxonomy" id="2686210"/>
    <lineage>
        <taxon>Bacteria</taxon>
        <taxon>Bacillati</taxon>
        <taxon>Bacillota</taxon>
        <taxon>Bacilli</taxon>
        <taxon>Lactobacillales</taxon>
        <taxon>Streptococcaceae</taxon>
        <taxon>Streptococcus</taxon>
    </lineage>
</organism>
<evidence type="ECO:0000256" key="1">
    <source>
        <dbReference type="ARBA" id="ARBA00004651"/>
    </source>
</evidence>
<feature type="transmembrane region" description="Helical" evidence="12">
    <location>
        <begin position="181"/>
        <end position="199"/>
    </location>
</feature>
<accession>A0A6G8I1Q5</accession>
<keyword evidence="8 12" id="KW-1133">Transmembrane helix</keyword>
<dbReference type="KEGG" id="srum:GPZ88_08160"/>
<dbReference type="AlphaFoldDB" id="A0A6G8I1Q5"/>
<sequence length="230" mass="24899">MNTNDKASIEIDVLYLLRKLWSKKFFIVFVGLLVGTIALLGSVFFIKPKYTSITRIYVVSRSSDTANLTNQDLQAGAYLVNDYKEVITSSEVLSSVIDQEKLSMSSGALSKEIVVNIPTDTRVISISVTDTDAQRACDIANTVRQVAAEKIKAVTKVDDVTTLESATKPSHPSSPNVKKNAAIGALAGVFLAVVGILVAEVLDDRVRRPEDIEEVLGMTLLGVVPDVDKL</sequence>
<evidence type="ECO:0000256" key="4">
    <source>
        <dbReference type="ARBA" id="ARBA00020739"/>
    </source>
</evidence>
<evidence type="ECO:0000256" key="11">
    <source>
        <dbReference type="ARBA" id="ARBA00045736"/>
    </source>
</evidence>
<name>A0A6G8I1Q5_9STRE</name>
<evidence type="ECO:0000256" key="7">
    <source>
        <dbReference type="ARBA" id="ARBA00022903"/>
    </source>
</evidence>
<dbReference type="EMBL" id="CP046919">
    <property type="protein sequence ID" value="QIM47006.1"/>
    <property type="molecule type" value="Genomic_DNA"/>
</dbReference>